<protein>
    <submittedName>
        <fullName evidence="1">Uncharacterized protein</fullName>
    </submittedName>
</protein>
<dbReference type="OrthoDB" id="6909416at2"/>
<sequence>MENLLKGIKAGDLVEFDLMTNPIEVDQVERESEQGVLLSFKCHSGYWGLSFNWDGTQTDSHCFAETGIHDAFDIVKVTRT</sequence>
<keyword evidence="2" id="KW-1185">Reference proteome</keyword>
<proteinExistence type="predicted"/>
<dbReference type="EMBL" id="CP029397">
    <property type="protein sequence ID" value="AWL28983.1"/>
    <property type="molecule type" value="Genomic_DNA"/>
</dbReference>
<gene>
    <name evidence="1" type="ORF">DJ533_10600</name>
</gene>
<evidence type="ECO:0000313" key="2">
    <source>
        <dbReference type="Proteomes" id="UP000245977"/>
    </source>
</evidence>
<dbReference type="KEGG" id="adv:DJ533_10600"/>
<reference evidence="1" key="1">
    <citation type="submission" date="2019-08" db="EMBL/GenBank/DDBJ databases">
        <title>The complete genome of Acinetobacter defluvii strain WCHAD010030.</title>
        <authorList>
            <person name="Hu Y."/>
            <person name="Qin J."/>
            <person name="Feng Y."/>
            <person name="Zong Z."/>
        </authorList>
    </citation>
    <scope>NUCLEOTIDE SEQUENCE</scope>
    <source>
        <strain evidence="1">WCHA30</strain>
    </source>
</reference>
<organism evidence="1 2">
    <name type="scientific">Acinetobacter defluvii</name>
    <dbReference type="NCBI Taxonomy" id="1871111"/>
    <lineage>
        <taxon>Bacteria</taxon>
        <taxon>Pseudomonadati</taxon>
        <taxon>Pseudomonadota</taxon>
        <taxon>Gammaproteobacteria</taxon>
        <taxon>Moraxellales</taxon>
        <taxon>Moraxellaceae</taxon>
        <taxon>Acinetobacter</taxon>
    </lineage>
</organism>
<dbReference type="Proteomes" id="UP000245977">
    <property type="component" value="Chromosome"/>
</dbReference>
<accession>A0A2S2FDD2</accession>
<evidence type="ECO:0000313" key="1">
    <source>
        <dbReference type="EMBL" id="AWL28983.1"/>
    </source>
</evidence>
<dbReference type="AlphaFoldDB" id="A0A2S2FDD2"/>
<name>A0A2S2FDD2_9GAMM</name>
<dbReference type="STRING" id="1871111.GCA_001704615_01186"/>
<dbReference type="RefSeq" id="WP_065995063.1">
    <property type="nucleotide sequence ID" value="NZ_CP029397.2"/>
</dbReference>